<reference evidence="4" key="1">
    <citation type="journal article" date="2019" name="Int. J. Syst. Evol. Microbiol.">
        <title>The Global Catalogue of Microorganisms (GCM) 10K type strain sequencing project: providing services to taxonomists for standard genome sequencing and annotation.</title>
        <authorList>
            <consortium name="The Broad Institute Genomics Platform"/>
            <consortium name="The Broad Institute Genome Sequencing Center for Infectious Disease"/>
            <person name="Wu L."/>
            <person name="Ma J."/>
        </authorList>
    </citation>
    <scope>NUCLEOTIDE SEQUENCE [LARGE SCALE GENOMIC DNA]</scope>
    <source>
        <strain evidence="4">NBRC 105857</strain>
    </source>
</reference>
<dbReference type="PANTHER" id="PTHR38731:SF1">
    <property type="entry name" value="FECR PROTEIN DOMAIN-CONTAINING PROTEIN"/>
    <property type="match status" value="1"/>
</dbReference>
<dbReference type="PANTHER" id="PTHR38731">
    <property type="entry name" value="LIPL45-RELATED LIPOPROTEIN-RELATED"/>
    <property type="match status" value="1"/>
</dbReference>
<dbReference type="Gene3D" id="2.60.120.1440">
    <property type="match status" value="1"/>
</dbReference>
<dbReference type="EMBL" id="BSOJ01000027">
    <property type="protein sequence ID" value="GLR27091.1"/>
    <property type="molecule type" value="Genomic_DNA"/>
</dbReference>
<dbReference type="PROSITE" id="PS51782">
    <property type="entry name" value="LYSM"/>
    <property type="match status" value="1"/>
</dbReference>
<dbReference type="Proteomes" id="UP001156664">
    <property type="component" value="Unassembled WGS sequence"/>
</dbReference>
<feature type="domain" description="LysM" evidence="2">
    <location>
        <begin position="30"/>
        <end position="77"/>
    </location>
</feature>
<evidence type="ECO:0000256" key="1">
    <source>
        <dbReference type="SAM" id="SignalP"/>
    </source>
</evidence>
<comment type="caution">
    <text evidence="3">The sequence shown here is derived from an EMBL/GenBank/DDBJ whole genome shotgun (WGS) entry which is preliminary data.</text>
</comment>
<feature type="signal peptide" evidence="1">
    <location>
        <begin position="1"/>
        <end position="25"/>
    </location>
</feature>
<dbReference type="Pfam" id="PF04773">
    <property type="entry name" value="FecR"/>
    <property type="match status" value="1"/>
</dbReference>
<dbReference type="RefSeq" id="WP_284281803.1">
    <property type="nucleotide sequence ID" value="NZ_BSOJ01000027.1"/>
</dbReference>
<name>A0ABQ5YT62_9BURK</name>
<keyword evidence="1" id="KW-0732">Signal</keyword>
<dbReference type="Gene3D" id="3.10.350.10">
    <property type="entry name" value="LysM domain"/>
    <property type="match status" value="1"/>
</dbReference>
<evidence type="ECO:0000313" key="3">
    <source>
        <dbReference type="EMBL" id="GLR27091.1"/>
    </source>
</evidence>
<dbReference type="SUPFAM" id="SSF54106">
    <property type="entry name" value="LysM domain"/>
    <property type="match status" value="1"/>
</dbReference>
<keyword evidence="4" id="KW-1185">Reference proteome</keyword>
<proteinExistence type="predicted"/>
<organism evidence="3 4">
    <name type="scientific">Limnobacter litoralis</name>
    <dbReference type="NCBI Taxonomy" id="481366"/>
    <lineage>
        <taxon>Bacteria</taxon>
        <taxon>Pseudomonadati</taxon>
        <taxon>Pseudomonadota</taxon>
        <taxon>Betaproteobacteria</taxon>
        <taxon>Burkholderiales</taxon>
        <taxon>Burkholderiaceae</taxon>
        <taxon>Limnobacter</taxon>
    </lineage>
</organism>
<dbReference type="CDD" id="cd00118">
    <property type="entry name" value="LysM"/>
    <property type="match status" value="1"/>
</dbReference>
<dbReference type="InterPro" id="IPR006860">
    <property type="entry name" value="FecR"/>
</dbReference>
<dbReference type="InterPro" id="IPR018392">
    <property type="entry name" value="LysM"/>
</dbReference>
<dbReference type="InterPro" id="IPR036779">
    <property type="entry name" value="LysM_dom_sf"/>
</dbReference>
<gene>
    <name evidence="3" type="ORF">GCM10007875_21820</name>
</gene>
<dbReference type="Pfam" id="PF01476">
    <property type="entry name" value="LysM"/>
    <property type="match status" value="1"/>
</dbReference>
<sequence length="445" mass="47676">MRHTPFKTFTLLFALAGLCSPAISADNGNLDYTVIKGDTIWTFSQVYLNGDEAWKEVVKLNAVKNPKLLQPGTHLRIPVNLLKQERSLATIVSSTGPVNLIPFGQTAHAAKAGETVAYKDRLSTGPQGFASIKLPDGSIISLPSNTEVQVNALAKSAFKNRIESDLSVQQGKVEAIVTRQKQDDRFILRTPQAIAGVRGTEFRFGLGEQDNTLLEVLDGAVALGAPQGKQEQLVRGGELASVDSQGQLSTTSLPTAPRWNIDSSIQVSEQVDLALGDTPMAAPNVHVTVADNTAFDNPRFETRSANPVINIPDLPDGVWFAKAAYTLPNGAEGEAQTLMIDRLTGKGGKSPSAIQTDPNGRSVTFKWVPLGQAQRYQLRITPSANAPAIQQMTQAPSASVCCLKPGAYVWQVSYFDSSNTLVHESPAQTLLVGPKVSLPSAPKSQ</sequence>
<evidence type="ECO:0000259" key="2">
    <source>
        <dbReference type="PROSITE" id="PS51782"/>
    </source>
</evidence>
<protein>
    <submittedName>
        <fullName evidence="3">Peptidase M23</fullName>
    </submittedName>
</protein>
<accession>A0ABQ5YT62</accession>
<evidence type="ECO:0000313" key="4">
    <source>
        <dbReference type="Proteomes" id="UP001156664"/>
    </source>
</evidence>
<feature type="chain" id="PRO_5046222259" evidence="1">
    <location>
        <begin position="26"/>
        <end position="445"/>
    </location>
</feature>